<keyword evidence="10" id="KW-1185">Reference proteome</keyword>
<dbReference type="CDD" id="cd12148">
    <property type="entry name" value="fungal_TF_MHR"/>
    <property type="match status" value="1"/>
</dbReference>
<dbReference type="Proteomes" id="UP000184304">
    <property type="component" value="Unassembled WGS sequence"/>
</dbReference>
<feature type="region of interest" description="Disordered" evidence="7">
    <location>
        <begin position="101"/>
        <end position="191"/>
    </location>
</feature>
<evidence type="ECO:0000256" key="3">
    <source>
        <dbReference type="ARBA" id="ARBA00023015"/>
    </source>
</evidence>
<dbReference type="PANTHER" id="PTHR47338">
    <property type="entry name" value="ZN(II)2CYS6 TRANSCRIPTION FACTOR (EUROFUNG)-RELATED"/>
    <property type="match status" value="1"/>
</dbReference>
<feature type="compositionally biased region" description="Polar residues" evidence="7">
    <location>
        <begin position="690"/>
        <end position="699"/>
    </location>
</feature>
<dbReference type="GO" id="GO:0000981">
    <property type="term" value="F:DNA-binding transcription factor activity, RNA polymerase II-specific"/>
    <property type="evidence" value="ECO:0007669"/>
    <property type="project" value="InterPro"/>
</dbReference>
<evidence type="ECO:0000313" key="10">
    <source>
        <dbReference type="Proteomes" id="UP000184304"/>
    </source>
</evidence>
<keyword evidence="2" id="KW-0479">Metal-binding</keyword>
<dbReference type="GO" id="GO:0006351">
    <property type="term" value="P:DNA-templated transcription"/>
    <property type="evidence" value="ECO:0007669"/>
    <property type="project" value="InterPro"/>
</dbReference>
<dbReference type="InterPro" id="IPR007219">
    <property type="entry name" value="XnlR_reg_dom"/>
</dbReference>
<dbReference type="EMBL" id="KV878177">
    <property type="protein sequence ID" value="OJI89789.1"/>
    <property type="molecule type" value="Genomic_DNA"/>
</dbReference>
<comment type="subcellular location">
    <subcellularLocation>
        <location evidence="1">Nucleus</location>
    </subcellularLocation>
</comment>
<keyword evidence="4" id="KW-0238">DNA-binding</keyword>
<accession>A0A1L9NKN4</accession>
<dbReference type="STRING" id="767770.A0A1L9NKN4"/>
<dbReference type="GO" id="GO:0008270">
    <property type="term" value="F:zinc ion binding"/>
    <property type="evidence" value="ECO:0007669"/>
    <property type="project" value="InterPro"/>
</dbReference>
<evidence type="ECO:0000256" key="6">
    <source>
        <dbReference type="ARBA" id="ARBA00023242"/>
    </source>
</evidence>
<name>A0A1L9NKN4_ASPTC</name>
<keyword evidence="5" id="KW-0804">Transcription</keyword>
<evidence type="ECO:0000313" key="9">
    <source>
        <dbReference type="EMBL" id="OJI89789.1"/>
    </source>
</evidence>
<dbReference type="VEuPathDB" id="FungiDB:ASPTUDRAFT_181929"/>
<feature type="region of interest" description="Disordered" evidence="7">
    <location>
        <begin position="676"/>
        <end position="699"/>
    </location>
</feature>
<dbReference type="AlphaFoldDB" id="A0A1L9NKN4"/>
<dbReference type="GO" id="GO:0003677">
    <property type="term" value="F:DNA binding"/>
    <property type="evidence" value="ECO:0007669"/>
    <property type="project" value="UniProtKB-KW"/>
</dbReference>
<dbReference type="PROSITE" id="PS50048">
    <property type="entry name" value="ZN2_CY6_FUNGAL_2"/>
    <property type="match status" value="1"/>
</dbReference>
<organism evidence="9 10">
    <name type="scientific">Aspergillus tubingensis (strain CBS 134.48)</name>
    <dbReference type="NCBI Taxonomy" id="767770"/>
    <lineage>
        <taxon>Eukaryota</taxon>
        <taxon>Fungi</taxon>
        <taxon>Dikarya</taxon>
        <taxon>Ascomycota</taxon>
        <taxon>Pezizomycotina</taxon>
        <taxon>Eurotiomycetes</taxon>
        <taxon>Eurotiomycetidae</taxon>
        <taxon>Eurotiales</taxon>
        <taxon>Aspergillaceae</taxon>
        <taxon>Aspergillus</taxon>
        <taxon>Aspergillus subgen. Circumdati</taxon>
    </lineage>
</organism>
<dbReference type="OrthoDB" id="309640at2759"/>
<keyword evidence="3" id="KW-0805">Transcription regulation</keyword>
<dbReference type="Pfam" id="PF00172">
    <property type="entry name" value="Zn_clus"/>
    <property type="match status" value="1"/>
</dbReference>
<dbReference type="SMART" id="SM00066">
    <property type="entry name" value="GAL4"/>
    <property type="match status" value="1"/>
</dbReference>
<protein>
    <recommendedName>
        <fullName evidence="8">Zn(2)-C6 fungal-type domain-containing protein</fullName>
    </recommendedName>
</protein>
<evidence type="ECO:0000256" key="1">
    <source>
        <dbReference type="ARBA" id="ARBA00004123"/>
    </source>
</evidence>
<gene>
    <name evidence="9" type="ORF">ASPTUDRAFT_181929</name>
</gene>
<evidence type="ECO:0000256" key="7">
    <source>
        <dbReference type="SAM" id="MobiDB-lite"/>
    </source>
</evidence>
<evidence type="ECO:0000256" key="2">
    <source>
        <dbReference type="ARBA" id="ARBA00022723"/>
    </source>
</evidence>
<dbReference type="InterPro" id="IPR050815">
    <property type="entry name" value="TF_fung"/>
</dbReference>
<evidence type="ECO:0000259" key="8">
    <source>
        <dbReference type="PROSITE" id="PS50048"/>
    </source>
</evidence>
<dbReference type="GO" id="GO:0009893">
    <property type="term" value="P:positive regulation of metabolic process"/>
    <property type="evidence" value="ECO:0007669"/>
    <property type="project" value="UniProtKB-ARBA"/>
</dbReference>
<reference evidence="10" key="1">
    <citation type="journal article" date="2017" name="Genome Biol.">
        <title>Comparative genomics reveals high biological diversity and specific adaptations in the industrially and medically important fungal genus Aspergillus.</title>
        <authorList>
            <person name="de Vries R.P."/>
            <person name="Riley R."/>
            <person name="Wiebenga A."/>
            <person name="Aguilar-Osorio G."/>
            <person name="Amillis S."/>
            <person name="Uchima C.A."/>
            <person name="Anderluh G."/>
            <person name="Asadollahi M."/>
            <person name="Askin M."/>
            <person name="Barry K."/>
            <person name="Battaglia E."/>
            <person name="Bayram O."/>
            <person name="Benocci T."/>
            <person name="Braus-Stromeyer S.A."/>
            <person name="Caldana C."/>
            <person name="Canovas D."/>
            <person name="Cerqueira G.C."/>
            <person name="Chen F."/>
            <person name="Chen W."/>
            <person name="Choi C."/>
            <person name="Clum A."/>
            <person name="Dos Santos R.A."/>
            <person name="Damasio A.R."/>
            <person name="Diallinas G."/>
            <person name="Emri T."/>
            <person name="Fekete E."/>
            <person name="Flipphi M."/>
            <person name="Freyberg S."/>
            <person name="Gallo A."/>
            <person name="Gournas C."/>
            <person name="Habgood R."/>
            <person name="Hainaut M."/>
            <person name="Harispe M.L."/>
            <person name="Henrissat B."/>
            <person name="Hilden K.S."/>
            <person name="Hope R."/>
            <person name="Hossain A."/>
            <person name="Karabika E."/>
            <person name="Karaffa L."/>
            <person name="Karanyi Z."/>
            <person name="Krasevec N."/>
            <person name="Kuo A."/>
            <person name="Kusch H."/>
            <person name="LaButti K."/>
            <person name="Lagendijk E.L."/>
            <person name="Lapidus A."/>
            <person name="Levasseur A."/>
            <person name="Lindquist E."/>
            <person name="Lipzen A."/>
            <person name="Logrieco A.F."/>
            <person name="MacCabe A."/>
            <person name="Maekelae M.R."/>
            <person name="Malavazi I."/>
            <person name="Melin P."/>
            <person name="Meyer V."/>
            <person name="Mielnichuk N."/>
            <person name="Miskei M."/>
            <person name="Molnar A.P."/>
            <person name="Mule G."/>
            <person name="Ngan C.Y."/>
            <person name="Orejas M."/>
            <person name="Orosz E."/>
            <person name="Ouedraogo J.P."/>
            <person name="Overkamp K.M."/>
            <person name="Park H.-S."/>
            <person name="Perrone G."/>
            <person name="Piumi F."/>
            <person name="Punt P.J."/>
            <person name="Ram A.F."/>
            <person name="Ramon A."/>
            <person name="Rauscher S."/>
            <person name="Record E."/>
            <person name="Riano-Pachon D.M."/>
            <person name="Robert V."/>
            <person name="Roehrig J."/>
            <person name="Ruller R."/>
            <person name="Salamov A."/>
            <person name="Salih N.S."/>
            <person name="Samson R.A."/>
            <person name="Sandor E."/>
            <person name="Sanguinetti M."/>
            <person name="Schuetze T."/>
            <person name="Sepcic K."/>
            <person name="Shelest E."/>
            <person name="Sherlock G."/>
            <person name="Sophianopoulou V."/>
            <person name="Squina F.M."/>
            <person name="Sun H."/>
            <person name="Susca A."/>
            <person name="Todd R.B."/>
            <person name="Tsang A."/>
            <person name="Unkles S.E."/>
            <person name="van de Wiele N."/>
            <person name="van Rossen-Uffink D."/>
            <person name="Oliveira J.V."/>
            <person name="Vesth T.C."/>
            <person name="Visser J."/>
            <person name="Yu J.-H."/>
            <person name="Zhou M."/>
            <person name="Andersen M.R."/>
            <person name="Archer D.B."/>
            <person name="Baker S.E."/>
            <person name="Benoit I."/>
            <person name="Brakhage A.A."/>
            <person name="Braus G.H."/>
            <person name="Fischer R."/>
            <person name="Frisvad J.C."/>
            <person name="Goldman G.H."/>
            <person name="Houbraken J."/>
            <person name="Oakley B."/>
            <person name="Pocsi I."/>
            <person name="Scazzocchio C."/>
            <person name="Seiboth B."/>
            <person name="vanKuyk P.A."/>
            <person name="Wortman J."/>
            <person name="Dyer P.S."/>
            <person name="Grigoriev I.V."/>
        </authorList>
    </citation>
    <scope>NUCLEOTIDE SEQUENCE [LARGE SCALE GENOMIC DNA]</scope>
    <source>
        <strain evidence="10">CBS 134.48</strain>
    </source>
</reference>
<dbReference type="Pfam" id="PF04082">
    <property type="entry name" value="Fungal_trans"/>
    <property type="match status" value="1"/>
</dbReference>
<feature type="compositionally biased region" description="Basic residues" evidence="7">
    <location>
        <begin position="108"/>
        <end position="122"/>
    </location>
</feature>
<dbReference type="PROSITE" id="PS00463">
    <property type="entry name" value="ZN2_CY6_FUNGAL_1"/>
    <property type="match status" value="1"/>
</dbReference>
<proteinExistence type="predicted"/>
<feature type="compositionally biased region" description="Basic and acidic residues" evidence="7">
    <location>
        <begin position="676"/>
        <end position="685"/>
    </location>
</feature>
<evidence type="ECO:0000256" key="4">
    <source>
        <dbReference type="ARBA" id="ARBA00023125"/>
    </source>
</evidence>
<dbReference type="GO" id="GO:0005634">
    <property type="term" value="C:nucleus"/>
    <property type="evidence" value="ECO:0007669"/>
    <property type="project" value="UniProtKB-SubCell"/>
</dbReference>
<sequence length="783" mass="87106">MLKHKVGAEKTAGGERNLGISAEQMRHNPWERTYIYATYILLRRLETMDSTQVLGRGDENNENIRILSHSSITACLRCREQKLKCGRERPTCTRCERLSARCNYPRPPNRRGPRGRRLGTQRRRNEAVSQQTSAAETQKSSPIPGHDASNSVGPNARREDDPLLPSSAGLDDTSAALGIGTRTPSNTYPSQLRTMTPVAFEPGRSSEQTQLPPPALCLSLLEVYFTRVYNAPLLFHKPTLFQNYLEGRLHCSLLKALLALATLFLQPRNHSNDILPAIEGQAEELKILSSYHSCGRPWAKAALRELLISALECPSLMIVQALECLQLYWFGIGDFHSGSLCLALAYHSCHLLGYSRKSTDNSDYYDESLESELSRRCFWACWTSTCIVMEPEPYIKLAWQEVGLVPLPGLISNTSSGYTITLNQTMDENWISRSLDRRISSDSYPGSAAILMKMVGVWAKIQQLCKEHTSAPNAQNFGQLEKLSHLATSLFDESTTLRNSGHQNDPKTEGESLLLVYDALYHQCQIAAHWMIVPLLSGIPSDPTIRSDKQRESADTVLKHAELLERLLAPYLYGRSDISRLPPLVAFGAFVAGIVLLATEISRQDCGVNGSFTKDCRNGPRIPAVRAIVHLLDHLRVYWRALERPWETLNSALSTDSFKYKRHATPTIVRGDRRVASSSDCERPEMPAGYSQSEDISSKQLQPSEAEIRTGELEAQLCSSTAPLNGNGLGAPDELGRSDSPIDQVSLSRDYDWYSLSFADAGLEQFAGLEPSTLFQQGWGGFG</sequence>
<dbReference type="SUPFAM" id="SSF57701">
    <property type="entry name" value="Zn2/Cys6 DNA-binding domain"/>
    <property type="match status" value="1"/>
</dbReference>
<dbReference type="PANTHER" id="PTHR47338:SF5">
    <property type="entry name" value="ZN(II)2CYS6 TRANSCRIPTION FACTOR (EUROFUNG)"/>
    <property type="match status" value="1"/>
</dbReference>
<dbReference type="CDD" id="cd00067">
    <property type="entry name" value="GAL4"/>
    <property type="match status" value="1"/>
</dbReference>
<evidence type="ECO:0000256" key="5">
    <source>
        <dbReference type="ARBA" id="ARBA00023163"/>
    </source>
</evidence>
<feature type="region of interest" description="Disordered" evidence="7">
    <location>
        <begin position="721"/>
        <end position="741"/>
    </location>
</feature>
<feature type="compositionally biased region" description="Polar residues" evidence="7">
    <location>
        <begin position="182"/>
        <end position="191"/>
    </location>
</feature>
<dbReference type="OMA" id="CIVMEPE"/>
<feature type="compositionally biased region" description="Polar residues" evidence="7">
    <location>
        <begin position="127"/>
        <end position="141"/>
    </location>
</feature>
<dbReference type="InterPro" id="IPR036864">
    <property type="entry name" value="Zn2-C6_fun-type_DNA-bd_sf"/>
</dbReference>
<keyword evidence="6" id="KW-0539">Nucleus</keyword>
<dbReference type="Gene3D" id="4.10.240.10">
    <property type="entry name" value="Zn(2)-C6 fungal-type DNA-binding domain"/>
    <property type="match status" value="1"/>
</dbReference>
<dbReference type="InterPro" id="IPR001138">
    <property type="entry name" value="Zn2Cys6_DnaBD"/>
</dbReference>
<feature type="domain" description="Zn(2)-C6 fungal-type" evidence="8">
    <location>
        <begin position="74"/>
        <end position="104"/>
    </location>
</feature>